<gene>
    <name evidence="1" type="ORF">JP75_10045</name>
</gene>
<proteinExistence type="predicted"/>
<sequence length="130" mass="15258">MTELHISRQRPSAALRQRIRRHRQAFLSYDRLVPLGDPLDHRYSPDAAAELDRWQSLEARRRRDLLALPVRSLSDMLMKAGYLLSYPGSDFLLSEAEDIAVFLNSMQLRYEGNTFAGIERRRMRGSRRHF</sequence>
<evidence type="ECO:0000313" key="1">
    <source>
        <dbReference type="EMBL" id="KFL31226.1"/>
    </source>
</evidence>
<dbReference type="AlphaFoldDB" id="A0A087M2X3"/>
<name>A0A087M2X3_9HYPH</name>
<protein>
    <submittedName>
        <fullName evidence="1">Uncharacterized protein</fullName>
    </submittedName>
</protein>
<comment type="caution">
    <text evidence="1">The sequence shown here is derived from an EMBL/GenBank/DDBJ whole genome shotgun (WGS) entry which is preliminary data.</text>
</comment>
<keyword evidence="2" id="KW-1185">Reference proteome</keyword>
<evidence type="ECO:0000313" key="2">
    <source>
        <dbReference type="Proteomes" id="UP000028981"/>
    </source>
</evidence>
<accession>A0A087M2X3</accession>
<dbReference type="EMBL" id="JQGC01000007">
    <property type="protein sequence ID" value="KFL31226.1"/>
    <property type="molecule type" value="Genomic_DNA"/>
</dbReference>
<organism evidence="1 2">
    <name type="scientific">Devosia riboflavina</name>
    <dbReference type="NCBI Taxonomy" id="46914"/>
    <lineage>
        <taxon>Bacteria</taxon>
        <taxon>Pseudomonadati</taxon>
        <taxon>Pseudomonadota</taxon>
        <taxon>Alphaproteobacteria</taxon>
        <taxon>Hyphomicrobiales</taxon>
        <taxon>Devosiaceae</taxon>
        <taxon>Devosia</taxon>
    </lineage>
</organism>
<reference evidence="1 2" key="1">
    <citation type="submission" date="2014-08" db="EMBL/GenBank/DDBJ databases">
        <authorList>
            <person name="Hassan Y.I."/>
            <person name="Lepp D."/>
            <person name="Zhou T."/>
        </authorList>
    </citation>
    <scope>NUCLEOTIDE SEQUENCE [LARGE SCALE GENOMIC DNA]</scope>
    <source>
        <strain evidence="1 2">IFO13584</strain>
    </source>
</reference>
<dbReference type="Proteomes" id="UP000028981">
    <property type="component" value="Unassembled WGS sequence"/>
</dbReference>